<evidence type="ECO:0000256" key="1">
    <source>
        <dbReference type="SAM" id="MobiDB-lite"/>
    </source>
</evidence>
<reference evidence="3" key="2">
    <citation type="submission" date="2023-11" db="UniProtKB">
        <authorList>
            <consortium name="WormBaseParasite"/>
        </authorList>
    </citation>
    <scope>IDENTIFICATION</scope>
</reference>
<feature type="compositionally biased region" description="Basic and acidic residues" evidence="1">
    <location>
        <begin position="107"/>
        <end position="142"/>
    </location>
</feature>
<protein>
    <submittedName>
        <fullName evidence="3">Uncharacterized protein</fullName>
    </submittedName>
</protein>
<reference evidence="2" key="1">
    <citation type="submission" date="2022-06" db="EMBL/GenBank/DDBJ databases">
        <authorList>
            <person name="Berger JAMES D."/>
            <person name="Berger JAMES D."/>
        </authorList>
    </citation>
    <scope>NUCLEOTIDE SEQUENCE [LARGE SCALE GENOMIC DNA]</scope>
</reference>
<feature type="region of interest" description="Disordered" evidence="1">
    <location>
        <begin position="1"/>
        <end position="142"/>
    </location>
</feature>
<name>A0AA85J957_TRIRE</name>
<feature type="compositionally biased region" description="Polar residues" evidence="1">
    <location>
        <begin position="93"/>
        <end position="104"/>
    </location>
</feature>
<feature type="compositionally biased region" description="Acidic residues" evidence="1">
    <location>
        <begin position="75"/>
        <end position="87"/>
    </location>
</feature>
<evidence type="ECO:0000313" key="3">
    <source>
        <dbReference type="WBParaSite" id="TREG1_20510.1"/>
    </source>
</evidence>
<dbReference type="WBParaSite" id="TREG1_20510.1">
    <property type="protein sequence ID" value="TREG1_20510.1"/>
    <property type="gene ID" value="TREG1_20510"/>
</dbReference>
<accession>A0AA85J957</accession>
<dbReference type="Proteomes" id="UP000050795">
    <property type="component" value="Unassembled WGS sequence"/>
</dbReference>
<proteinExistence type="predicted"/>
<feature type="compositionally biased region" description="Basic and acidic residues" evidence="1">
    <location>
        <begin position="1"/>
        <end position="53"/>
    </location>
</feature>
<dbReference type="AlphaFoldDB" id="A0AA85J957"/>
<organism evidence="2 3">
    <name type="scientific">Trichobilharzia regenti</name>
    <name type="common">Nasal bird schistosome</name>
    <dbReference type="NCBI Taxonomy" id="157069"/>
    <lineage>
        <taxon>Eukaryota</taxon>
        <taxon>Metazoa</taxon>
        <taxon>Spiralia</taxon>
        <taxon>Lophotrochozoa</taxon>
        <taxon>Platyhelminthes</taxon>
        <taxon>Trematoda</taxon>
        <taxon>Digenea</taxon>
        <taxon>Strigeidida</taxon>
        <taxon>Schistosomatoidea</taxon>
        <taxon>Schistosomatidae</taxon>
        <taxon>Trichobilharzia</taxon>
    </lineage>
</organism>
<evidence type="ECO:0000313" key="2">
    <source>
        <dbReference type="Proteomes" id="UP000050795"/>
    </source>
</evidence>
<keyword evidence="2" id="KW-1185">Reference proteome</keyword>
<sequence>MESVAAHKDEVTPVESKIDDLKRKSVDAKDIEDHDSKNGNDEPVVKKIRKDGNEAGDNASDEKVASPTSEKQADGESDEDGTEDDASQDTKETNGTSEHLNGSNGEHVCEHQDEKSNDGTEADPDKGDDTPADKESNGEASD</sequence>